<evidence type="ECO:0000313" key="1">
    <source>
        <dbReference type="EMBL" id="BCA98776.1"/>
    </source>
</evidence>
<accession>A0A6F8TCS2</accession>
<reference evidence="1" key="1">
    <citation type="submission" date="2020-03" db="EMBL/GenBank/DDBJ databases">
        <title>Complete genome sequence of Acinetobacter baumannii ATCC19606T, which is a model strain for tolerization of antimicrobial agents.</title>
        <authorList>
            <person name="Tsubouchi T."/>
            <person name="Suzuki M."/>
            <person name="Niki M."/>
            <person name="Oinuma K."/>
            <person name="Niki M."/>
            <person name="Shibayama K."/>
            <person name="Kakeya H."/>
            <person name="Kaneko Y."/>
        </authorList>
    </citation>
    <scope>NUCLEOTIDE SEQUENCE</scope>
    <source>
        <strain evidence="1">ATCC19606</strain>
    </source>
</reference>
<dbReference type="RefSeq" id="WP_000047547.1">
    <property type="nucleotide sequence ID" value="NZ_BBTN01000032.1"/>
</dbReference>
<protein>
    <submittedName>
        <fullName evidence="1">Uncharacterized protein</fullName>
    </submittedName>
</protein>
<proteinExistence type="predicted"/>
<dbReference type="AlphaFoldDB" id="A0A6F8TCS2"/>
<name>A0A6F8TCS2_ACIBA</name>
<dbReference type="EMBL" id="AP022836">
    <property type="protein sequence ID" value="BCA98776.1"/>
    <property type="molecule type" value="Genomic_DNA"/>
</dbReference>
<gene>
    <name evidence="1" type="ORF">ATCC19606_11120</name>
</gene>
<sequence length="78" mass="8824">MSKTIFKLIVKFLQFVVVGLSTIGLFYWIFGPAILSDDMSRMFIVVAVLCAGVISHLATTQEIDEWFDEHFKKGASHE</sequence>
<organism evidence="1">
    <name type="scientific">Acinetobacter baumannii</name>
    <dbReference type="NCBI Taxonomy" id="470"/>
    <lineage>
        <taxon>Bacteria</taxon>
        <taxon>Pseudomonadati</taxon>
        <taxon>Pseudomonadota</taxon>
        <taxon>Gammaproteobacteria</taxon>
        <taxon>Moraxellales</taxon>
        <taxon>Moraxellaceae</taxon>
        <taxon>Acinetobacter</taxon>
        <taxon>Acinetobacter calcoaceticus/baumannii complex</taxon>
    </lineage>
</organism>
<dbReference type="GeneID" id="92894615"/>